<gene>
    <name evidence="1" type="ORF">Vau01_106210</name>
</gene>
<proteinExistence type="predicted"/>
<dbReference type="EMBL" id="BOPG01000088">
    <property type="protein sequence ID" value="GIJ63105.1"/>
    <property type="molecule type" value="Genomic_DNA"/>
</dbReference>
<evidence type="ECO:0000313" key="2">
    <source>
        <dbReference type="Proteomes" id="UP000612585"/>
    </source>
</evidence>
<reference evidence="1" key="1">
    <citation type="submission" date="2021-01" db="EMBL/GenBank/DDBJ databases">
        <title>Whole genome shotgun sequence of Virgisporangium aurantiacum NBRC 16421.</title>
        <authorList>
            <person name="Komaki H."/>
            <person name="Tamura T."/>
        </authorList>
    </citation>
    <scope>NUCLEOTIDE SEQUENCE</scope>
    <source>
        <strain evidence="1">NBRC 16421</strain>
    </source>
</reference>
<comment type="caution">
    <text evidence="1">The sequence shown here is derived from an EMBL/GenBank/DDBJ whole genome shotgun (WGS) entry which is preliminary data.</text>
</comment>
<dbReference type="RefSeq" id="WP_204009143.1">
    <property type="nucleotide sequence ID" value="NZ_BOPG01000088.1"/>
</dbReference>
<protein>
    <submittedName>
        <fullName evidence="1">Uncharacterized protein</fullName>
    </submittedName>
</protein>
<sequence length="263" mass="29705">MSEYVRTIDGRLQTAVHHYLHPDLPRRVTIIGTHHFGVPAYWTDIRARIDRLVAGGAVVHCEGSMLVPDASDVTEDERRLLTELRRCRVLEQQRVSQVFGWVHQRDGLGYPPHWQVIDLSHLEILRRLGPDMIGKFIGPLRRMVDWPDDDRCGPARYRFLIAVRVRITGNDRAITRRGPADTVLVDDRQRLALDAVAGTGRDTVLVWGASHLAGLGTALRSRGFVRCGDTEWHTVLDLPPIWPAFRQLLPGGSTRSRKGRGAE</sequence>
<keyword evidence="2" id="KW-1185">Reference proteome</keyword>
<name>A0A8J3ZJF7_9ACTN</name>
<dbReference type="AlphaFoldDB" id="A0A8J3ZJF7"/>
<evidence type="ECO:0000313" key="1">
    <source>
        <dbReference type="EMBL" id="GIJ63105.1"/>
    </source>
</evidence>
<organism evidence="1 2">
    <name type="scientific">Virgisporangium aurantiacum</name>
    <dbReference type="NCBI Taxonomy" id="175570"/>
    <lineage>
        <taxon>Bacteria</taxon>
        <taxon>Bacillati</taxon>
        <taxon>Actinomycetota</taxon>
        <taxon>Actinomycetes</taxon>
        <taxon>Micromonosporales</taxon>
        <taxon>Micromonosporaceae</taxon>
        <taxon>Virgisporangium</taxon>
    </lineage>
</organism>
<accession>A0A8J3ZJF7</accession>
<dbReference type="Proteomes" id="UP000612585">
    <property type="component" value="Unassembled WGS sequence"/>
</dbReference>